<evidence type="ECO:0000256" key="6">
    <source>
        <dbReference type="ARBA" id="ARBA00023034"/>
    </source>
</evidence>
<evidence type="ECO:0000256" key="1">
    <source>
        <dbReference type="ARBA" id="ARBA00004156"/>
    </source>
</evidence>
<dbReference type="SUPFAM" id="SSF52047">
    <property type="entry name" value="RNI-like"/>
    <property type="match status" value="1"/>
</dbReference>
<comment type="similarity">
    <text evidence="3">Belongs to the adaptor complexes large subunit family.</text>
</comment>
<dbReference type="PROSITE" id="PS50180">
    <property type="entry name" value="GAE"/>
    <property type="match status" value="1"/>
</dbReference>
<dbReference type="GO" id="GO:0030659">
    <property type="term" value="C:cytoplasmic vesicle membrane"/>
    <property type="evidence" value="ECO:0007669"/>
    <property type="project" value="UniProtKB-SubCell"/>
</dbReference>
<keyword evidence="7" id="KW-0472">Membrane</keyword>
<dbReference type="SMART" id="SM00368">
    <property type="entry name" value="LRR_RI"/>
    <property type="match status" value="6"/>
</dbReference>
<dbReference type="InterPro" id="IPR050840">
    <property type="entry name" value="Adaptor_Complx_Large_Subunit"/>
</dbReference>
<evidence type="ECO:0000256" key="4">
    <source>
        <dbReference type="ARBA" id="ARBA00022448"/>
    </source>
</evidence>
<dbReference type="FunFam" id="1.25.10.10:FF:000030">
    <property type="entry name" value="AP-1 complex subunit gamma"/>
    <property type="match status" value="1"/>
</dbReference>
<dbReference type="InterPro" id="IPR008152">
    <property type="entry name" value="Clathrin_a/b/g-adaptin_app_Ig"/>
</dbReference>
<dbReference type="InterPro" id="IPR016024">
    <property type="entry name" value="ARM-type_fold"/>
</dbReference>
<keyword evidence="6" id="KW-0333">Golgi apparatus</keyword>
<evidence type="ECO:0000313" key="13">
    <source>
        <dbReference type="Proteomes" id="UP000663864"/>
    </source>
</evidence>
<dbReference type="Pfam" id="PF01602">
    <property type="entry name" value="Adaptin_N"/>
    <property type="match status" value="1"/>
</dbReference>
<dbReference type="Proteomes" id="UP000663864">
    <property type="component" value="Unassembled WGS sequence"/>
</dbReference>
<keyword evidence="8" id="KW-0968">Cytoplasmic vesicle</keyword>
<keyword evidence="4" id="KW-0813">Transport</keyword>
<name>A0A813UKS5_9BILA</name>
<dbReference type="GO" id="GO:0006886">
    <property type="term" value="P:intracellular protein transport"/>
    <property type="evidence" value="ECO:0007669"/>
    <property type="project" value="InterPro"/>
</dbReference>
<feature type="region of interest" description="Disordered" evidence="10">
    <location>
        <begin position="1"/>
        <end position="21"/>
    </location>
</feature>
<protein>
    <recommendedName>
        <fullName evidence="11">GAE domain-containing protein</fullName>
    </recommendedName>
</protein>
<feature type="domain" description="GAE" evidence="11">
    <location>
        <begin position="1156"/>
        <end position="1268"/>
    </location>
</feature>
<dbReference type="InterPro" id="IPR011989">
    <property type="entry name" value="ARM-like"/>
</dbReference>
<proteinExistence type="inferred from homology"/>
<sequence>MSKLEQMEQNDDNNYDTDLDDQIADQIDEYTPSRLTFDEKLAAHRSNRLNQTFGQINIPYESQLKIEKEINDETLVPLRCKTPHNITRVQMYENSCQALDITSDWQIRALLPYDTITIIDRPFSFNDFRAFATAIEGNLESLTLHSVGLTSRSVHVLCQALNQCVHLNLLDLSNNKIGKKGFESIVDTLSHLSSLLYLSLANCGMEDSYGIGIGDLCRPKKLLEINLSGNEFGENACIFIGNALTEHKNLSYLNLSWNLIRGVASIALFRGIEVNQSLTELDISWSGLSYDGSVALRRILIVNKVLQRLNISNCNIEWISAKLISAGLIKNSTLHILNLSYNPITTHGVQYIVQALNVKTSAVSMLDISGITVFTSTVRLAEKIAQRRSFIMKYDCEMPVHDILGRETATKGDSMRKVIQYIDERRWRTLEYFRMLDKNNKLQLDKKSITLNIVKSGVPLQTEDIQNIHKRLTRTTSQPLTYKNLNTIFNDQRRRDLSLKARQEKQTKDMRKHNRKILQTVSHHFPDIEILECLKLIASTRFTDKRIGYLGAMLLLDERQDIHVLITNSLKNDLNHSNQYIAGLALCALGTICSPEMSRDLGGEVEKLMKSSNPYLKKKAVLCTVRIIRKVPEQFDVFQNSVRSLLSEKNHGVLLSAITLITEMCEQNHQALQVFRKLVPNLVRILKNLIMSGYSPEHDVSGISDPFLQVRLLRLMRILGRNDIEASEIMNDILAQVSTNTENTKNVGNAILYETVLTIMNIKSESGLRVLAVNILGRFLLNNDKNIRYVALNTLLHVVQADHSAVQRHRATVVECLKDADVSIKRRAMELCFALINSNNIRTMINEMLTFLGTCEQEFKADCTSNMFLAMDRFSPSKRWHVDQMIKVLTTAGNSVRDDIVSSLIGIISSSPDLHGYTAQQLYKFIRDDITQQPLVQVASWTLGEFGDLFVSGQYQHTEDEENIQVTEGEIVNVLEKILNWSLSTVITREYAINALMKLSTRFPSCSDQIQSVMTVYACNMNLELQTRAVEYTSLFTKHNSIRSSIVERMPVLMNNQPSTTNNEEQTYEQEDSSSITGINSHITSDIKNEPVEDLFKILDEPSSTNTGNEFNTENNLFDLLNSNNQQSISVPNPLDDIFGNDLLKNQSIIINGKTSSIPSMTAIDKNGLRIIFQFERQDNILFIHLHATNSTKIPITNFVFKAAVPKTFNLELLPPTSTTIPSNNSGDLRQTIKILNSNKDKLRMRIKLNYLYNNSSISDEAELNTFPEQCYN</sequence>
<dbReference type="InterPro" id="IPR002553">
    <property type="entry name" value="Clathrin/coatomer_adapt-like_N"/>
</dbReference>
<evidence type="ECO:0000256" key="9">
    <source>
        <dbReference type="ARBA" id="ARBA00029433"/>
    </source>
</evidence>
<dbReference type="SUPFAM" id="SSF48371">
    <property type="entry name" value="ARM repeat"/>
    <property type="match status" value="1"/>
</dbReference>
<evidence type="ECO:0000256" key="7">
    <source>
        <dbReference type="ARBA" id="ARBA00023136"/>
    </source>
</evidence>
<dbReference type="InterPro" id="IPR013041">
    <property type="entry name" value="Clathrin_app_Ig-like_sf"/>
</dbReference>
<dbReference type="SMART" id="SM00809">
    <property type="entry name" value="Alpha_adaptinC2"/>
    <property type="match status" value="1"/>
</dbReference>
<dbReference type="GO" id="GO:0005794">
    <property type="term" value="C:Golgi apparatus"/>
    <property type="evidence" value="ECO:0007669"/>
    <property type="project" value="UniProtKB-SubCell"/>
</dbReference>
<dbReference type="EMBL" id="CAJNOT010000085">
    <property type="protein sequence ID" value="CAF0829056.1"/>
    <property type="molecule type" value="Genomic_DNA"/>
</dbReference>
<comment type="caution">
    <text evidence="12">The sequence shown here is derived from an EMBL/GenBank/DDBJ whole genome shotgun (WGS) entry which is preliminary data.</text>
</comment>
<dbReference type="SUPFAM" id="SSF49348">
    <property type="entry name" value="Clathrin adaptor appendage domain"/>
    <property type="match status" value="1"/>
</dbReference>
<evidence type="ECO:0000256" key="3">
    <source>
        <dbReference type="ARBA" id="ARBA00006613"/>
    </source>
</evidence>
<evidence type="ECO:0000259" key="11">
    <source>
        <dbReference type="PROSITE" id="PS50180"/>
    </source>
</evidence>
<dbReference type="Pfam" id="PF13516">
    <property type="entry name" value="LRR_6"/>
    <property type="match status" value="3"/>
</dbReference>
<organism evidence="12 13">
    <name type="scientific">Rotaria sordida</name>
    <dbReference type="NCBI Taxonomy" id="392033"/>
    <lineage>
        <taxon>Eukaryota</taxon>
        <taxon>Metazoa</taxon>
        <taxon>Spiralia</taxon>
        <taxon>Gnathifera</taxon>
        <taxon>Rotifera</taxon>
        <taxon>Eurotatoria</taxon>
        <taxon>Bdelloidea</taxon>
        <taxon>Philodinida</taxon>
        <taxon>Philodinidae</taxon>
        <taxon>Rotaria</taxon>
    </lineage>
</organism>
<gene>
    <name evidence="12" type="ORF">ZHD862_LOCUS3783</name>
</gene>
<dbReference type="GO" id="GO:0016192">
    <property type="term" value="P:vesicle-mediated transport"/>
    <property type="evidence" value="ECO:0007669"/>
    <property type="project" value="InterPro"/>
</dbReference>
<dbReference type="InterPro" id="IPR032675">
    <property type="entry name" value="LRR_dom_sf"/>
</dbReference>
<feature type="compositionally biased region" description="Acidic residues" evidence="10">
    <location>
        <begin position="8"/>
        <end position="21"/>
    </location>
</feature>
<evidence type="ECO:0000313" key="12">
    <source>
        <dbReference type="EMBL" id="CAF0829056.1"/>
    </source>
</evidence>
<accession>A0A813UKS5</accession>
<dbReference type="Gene3D" id="2.60.40.1230">
    <property type="match status" value="1"/>
</dbReference>
<dbReference type="GO" id="GO:0030117">
    <property type="term" value="C:membrane coat"/>
    <property type="evidence" value="ECO:0007669"/>
    <property type="project" value="InterPro"/>
</dbReference>
<keyword evidence="5" id="KW-0653">Protein transport</keyword>
<evidence type="ECO:0000256" key="8">
    <source>
        <dbReference type="ARBA" id="ARBA00023329"/>
    </source>
</evidence>
<dbReference type="InterPro" id="IPR001611">
    <property type="entry name" value="Leu-rich_rpt"/>
</dbReference>
<dbReference type="Pfam" id="PF02883">
    <property type="entry name" value="Alpha_adaptinC2"/>
    <property type="match status" value="1"/>
</dbReference>
<evidence type="ECO:0000256" key="2">
    <source>
        <dbReference type="ARBA" id="ARBA00004555"/>
    </source>
</evidence>
<evidence type="ECO:0000256" key="5">
    <source>
        <dbReference type="ARBA" id="ARBA00022927"/>
    </source>
</evidence>
<dbReference type="Gene3D" id="1.25.10.10">
    <property type="entry name" value="Leucine-rich Repeat Variant"/>
    <property type="match status" value="1"/>
</dbReference>
<dbReference type="InterPro" id="IPR008153">
    <property type="entry name" value="GAE_dom"/>
</dbReference>
<dbReference type="PANTHER" id="PTHR22780">
    <property type="entry name" value="ADAPTIN, ALPHA/GAMMA/EPSILON"/>
    <property type="match status" value="1"/>
</dbReference>
<comment type="subcellular location">
    <subcellularLocation>
        <location evidence="1">Cytoplasmic vesicle membrane</location>
    </subcellularLocation>
    <subcellularLocation>
        <location evidence="9">Endomembrane system</location>
        <topology evidence="9">Peripheral membrane protein</topology>
        <orientation evidence="9">Cytoplasmic side</orientation>
    </subcellularLocation>
    <subcellularLocation>
        <location evidence="2">Golgi apparatus</location>
    </subcellularLocation>
</comment>
<evidence type="ECO:0000256" key="10">
    <source>
        <dbReference type="SAM" id="MobiDB-lite"/>
    </source>
</evidence>
<dbReference type="Gene3D" id="3.80.10.10">
    <property type="entry name" value="Ribonuclease Inhibitor"/>
    <property type="match status" value="1"/>
</dbReference>
<dbReference type="AlphaFoldDB" id="A0A813UKS5"/>
<reference evidence="12" key="1">
    <citation type="submission" date="2021-02" db="EMBL/GenBank/DDBJ databases">
        <authorList>
            <person name="Nowell W R."/>
        </authorList>
    </citation>
    <scope>NUCLEOTIDE SEQUENCE</scope>
</reference>